<evidence type="ECO:0000313" key="1">
    <source>
        <dbReference type="EMBL" id="WWQ65158.1"/>
    </source>
</evidence>
<organism evidence="1 2">
    <name type="scientific">Streptomyces citrinus</name>
    <dbReference type="NCBI Taxonomy" id="3118173"/>
    <lineage>
        <taxon>Bacteria</taxon>
        <taxon>Bacillati</taxon>
        <taxon>Actinomycetota</taxon>
        <taxon>Actinomycetes</taxon>
        <taxon>Kitasatosporales</taxon>
        <taxon>Streptomycetaceae</taxon>
        <taxon>Streptomyces</taxon>
    </lineage>
</organism>
<keyword evidence="2" id="KW-1185">Reference proteome</keyword>
<protein>
    <submittedName>
        <fullName evidence="1">Uncharacterized protein</fullName>
    </submittedName>
</protein>
<dbReference type="Proteomes" id="UP001432251">
    <property type="component" value="Chromosome"/>
</dbReference>
<dbReference type="EMBL" id="CP146022">
    <property type="protein sequence ID" value="WWQ65158.1"/>
    <property type="molecule type" value="Genomic_DNA"/>
</dbReference>
<name>A0ACD5AH20_9ACTN</name>
<accession>A0ACD5AH20</accession>
<sequence length="321" mass="34592">MTYALPALRPRRLTGLTWTVFRLHRLTLWTWTGVVLATTGLLLWLYGPGADAAARELARCTGTCEPTNGAYDTYEALYGLTTAVISATPYLAAIFIGGLCTGRQLEQGTAQLTWVQSVSPTRWLATTLAVPAAWFLTGLVPLVVLHRLVWSSGPLPAADHAWHDPDVFAFTGPLPFARVLLGLGAGALAGVLYRKTAAAALAGIPVLLVVGTLGMRYRPSLWPTVTDTGRKALNPPADADVLVHGAVLRGTGERLTNDNACVGTDSAADLHRCTQKFQDFWVTYHPKSHYWPLQLAETSVVLILAALATAVAFRLLKRRTA</sequence>
<gene>
    <name evidence="1" type="ORF">V2W30_18650</name>
</gene>
<reference evidence="1" key="1">
    <citation type="journal article" date="2025" name="Int. J. Syst. Evol. Microbiol.">
        <title>Streptomyces citrinus sp. nov., with yellow diffusible pigment.</title>
        <authorList>
            <person name="He Y."/>
            <person name="Yang E."/>
            <person name="Xu J."/>
            <person name="Sun Y."/>
            <person name="Sun L."/>
        </authorList>
    </citation>
    <scope>NUCLEOTIDE SEQUENCE</scope>
    <source>
        <strain evidence="1">Q6</strain>
    </source>
</reference>
<proteinExistence type="predicted"/>
<evidence type="ECO:0000313" key="2">
    <source>
        <dbReference type="Proteomes" id="UP001432251"/>
    </source>
</evidence>